<sequence>MKLIGTFALVIAVALGSAVSVRPAAAQSCEAMVEQIDEMLRSADLSQEEKDQVMQLRDQGMDQNSRASTDCQTPLSEALAILNGQ</sequence>
<evidence type="ECO:0000313" key="3">
    <source>
        <dbReference type="Proteomes" id="UP001378188"/>
    </source>
</evidence>
<evidence type="ECO:0000256" key="1">
    <source>
        <dbReference type="SAM" id="SignalP"/>
    </source>
</evidence>
<keyword evidence="3" id="KW-1185">Reference proteome</keyword>
<protein>
    <submittedName>
        <fullName evidence="2">Uncharacterized protein</fullName>
    </submittedName>
</protein>
<comment type="caution">
    <text evidence="2">The sequence shown here is derived from an EMBL/GenBank/DDBJ whole genome shotgun (WGS) entry which is preliminary data.</text>
</comment>
<dbReference type="Proteomes" id="UP001378188">
    <property type="component" value="Unassembled WGS sequence"/>
</dbReference>
<keyword evidence="1" id="KW-0732">Signal</keyword>
<gene>
    <name evidence="2" type="ORF">V3328_11510</name>
</gene>
<proteinExistence type="predicted"/>
<name>A0AAW9RV14_9HYPH</name>
<reference evidence="2 3" key="1">
    <citation type="submission" date="2024-02" db="EMBL/GenBank/DDBJ databases">
        <title>Genome analysis and characterization of Microbaculum marinisediminis sp. nov., isolated from marine sediment.</title>
        <authorList>
            <person name="Du Z.-J."/>
            <person name="Ye Y.-Q."/>
            <person name="Zhang Z.-R."/>
            <person name="Yuan S.-M."/>
            <person name="Zhang X.-Y."/>
        </authorList>
    </citation>
    <scope>NUCLEOTIDE SEQUENCE [LARGE SCALE GENOMIC DNA]</scope>
    <source>
        <strain evidence="2 3">SDUM1044001</strain>
    </source>
</reference>
<dbReference type="RefSeq" id="WP_340329803.1">
    <property type="nucleotide sequence ID" value="NZ_JAZHOF010000004.1"/>
</dbReference>
<dbReference type="EMBL" id="JAZHOF010000004">
    <property type="protein sequence ID" value="MEJ8572105.1"/>
    <property type="molecule type" value="Genomic_DNA"/>
</dbReference>
<accession>A0AAW9RV14</accession>
<evidence type="ECO:0000313" key="2">
    <source>
        <dbReference type="EMBL" id="MEJ8572105.1"/>
    </source>
</evidence>
<organism evidence="2 3">
    <name type="scientific">Microbaculum marinum</name>
    <dbReference type="NCBI Taxonomy" id="1764581"/>
    <lineage>
        <taxon>Bacteria</taxon>
        <taxon>Pseudomonadati</taxon>
        <taxon>Pseudomonadota</taxon>
        <taxon>Alphaproteobacteria</taxon>
        <taxon>Hyphomicrobiales</taxon>
        <taxon>Tepidamorphaceae</taxon>
        <taxon>Microbaculum</taxon>
    </lineage>
</organism>
<feature type="chain" id="PRO_5043723784" evidence="1">
    <location>
        <begin position="27"/>
        <end position="85"/>
    </location>
</feature>
<dbReference type="AlphaFoldDB" id="A0AAW9RV14"/>
<feature type="signal peptide" evidence="1">
    <location>
        <begin position="1"/>
        <end position="26"/>
    </location>
</feature>